<evidence type="ECO:0000259" key="3">
    <source>
        <dbReference type="PROSITE" id="PS51462"/>
    </source>
</evidence>
<protein>
    <submittedName>
        <fullName evidence="4">NUDIX hydrolase</fullName>
    </submittedName>
</protein>
<name>A0ABN2NK39_9MICO</name>
<dbReference type="Pfam" id="PF00293">
    <property type="entry name" value="NUDIX"/>
    <property type="match status" value="1"/>
</dbReference>
<organism evidence="4 5">
    <name type="scientific">Myceligenerans crystallogenes</name>
    <dbReference type="NCBI Taxonomy" id="316335"/>
    <lineage>
        <taxon>Bacteria</taxon>
        <taxon>Bacillati</taxon>
        <taxon>Actinomycetota</taxon>
        <taxon>Actinomycetes</taxon>
        <taxon>Micrococcales</taxon>
        <taxon>Promicromonosporaceae</taxon>
        <taxon>Myceligenerans</taxon>
    </lineage>
</organism>
<feature type="region of interest" description="Disordered" evidence="2">
    <location>
        <begin position="1"/>
        <end position="58"/>
    </location>
</feature>
<dbReference type="Proteomes" id="UP001501094">
    <property type="component" value="Unassembled WGS sequence"/>
</dbReference>
<dbReference type="InterPro" id="IPR000086">
    <property type="entry name" value="NUDIX_hydrolase_dom"/>
</dbReference>
<dbReference type="PANTHER" id="PTHR11839:SF31">
    <property type="entry name" value="ADP-RIBOSE PYROPHOSPHATASE"/>
    <property type="match status" value="1"/>
</dbReference>
<comment type="caution">
    <text evidence="4">The sequence shown here is derived from an EMBL/GenBank/DDBJ whole genome shotgun (WGS) entry which is preliminary data.</text>
</comment>
<dbReference type="EMBL" id="BAAANL010000006">
    <property type="protein sequence ID" value="GAA1870363.1"/>
    <property type="molecule type" value="Genomic_DNA"/>
</dbReference>
<dbReference type="Gene3D" id="3.90.79.10">
    <property type="entry name" value="Nucleoside Triphosphate Pyrophosphohydrolase"/>
    <property type="match status" value="1"/>
</dbReference>
<dbReference type="InterPro" id="IPR015797">
    <property type="entry name" value="NUDIX_hydrolase-like_dom_sf"/>
</dbReference>
<sequence length="267" mass="28814">MRDPVDLLNAGPESQYEPYEPVEPRFPDTAPIERVAERWGPGGAPGPSSSPPAPAPTSSAAFGIADVVSPRPARRLDIPFQGRVVDMAVDQVDLGTAGVVRREYTVHPGSVVVVALDAEDNVLLLRQYRHPVGAYLWELPAGLLDIDGEDPHVAAARELEEEADVRAARWDVLLDLLPTPGGSNEAVRVFLARDLTPVPEHERHTREAEEADMVAVPVPLEEAAALALAGRLHNGPSVAGILAAAIGRASSWRTVRPVDSPWEYRRN</sequence>
<dbReference type="PROSITE" id="PS51462">
    <property type="entry name" value="NUDIX"/>
    <property type="match status" value="1"/>
</dbReference>
<accession>A0ABN2NK39</accession>
<evidence type="ECO:0000313" key="5">
    <source>
        <dbReference type="Proteomes" id="UP001501094"/>
    </source>
</evidence>
<dbReference type="GO" id="GO:0016787">
    <property type="term" value="F:hydrolase activity"/>
    <property type="evidence" value="ECO:0007669"/>
    <property type="project" value="UniProtKB-KW"/>
</dbReference>
<proteinExistence type="predicted"/>
<dbReference type="PANTHER" id="PTHR11839">
    <property type="entry name" value="UDP/ADP-SUGAR PYROPHOSPHATASE"/>
    <property type="match status" value="1"/>
</dbReference>
<keyword evidence="1 4" id="KW-0378">Hydrolase</keyword>
<evidence type="ECO:0000313" key="4">
    <source>
        <dbReference type="EMBL" id="GAA1870363.1"/>
    </source>
</evidence>
<dbReference type="SUPFAM" id="SSF55811">
    <property type="entry name" value="Nudix"/>
    <property type="match status" value="1"/>
</dbReference>
<gene>
    <name evidence="4" type="ORF">GCM10009751_31840</name>
</gene>
<evidence type="ECO:0000256" key="2">
    <source>
        <dbReference type="SAM" id="MobiDB-lite"/>
    </source>
</evidence>
<keyword evidence="5" id="KW-1185">Reference proteome</keyword>
<evidence type="ECO:0000256" key="1">
    <source>
        <dbReference type="ARBA" id="ARBA00022801"/>
    </source>
</evidence>
<reference evidence="4 5" key="1">
    <citation type="journal article" date="2019" name="Int. J. Syst. Evol. Microbiol.">
        <title>The Global Catalogue of Microorganisms (GCM) 10K type strain sequencing project: providing services to taxonomists for standard genome sequencing and annotation.</title>
        <authorList>
            <consortium name="The Broad Institute Genomics Platform"/>
            <consortium name="The Broad Institute Genome Sequencing Center for Infectious Disease"/>
            <person name="Wu L."/>
            <person name="Ma J."/>
        </authorList>
    </citation>
    <scope>NUCLEOTIDE SEQUENCE [LARGE SCALE GENOMIC DNA]</scope>
    <source>
        <strain evidence="4 5">JCM 14326</strain>
    </source>
</reference>
<feature type="domain" description="Nudix hydrolase" evidence="3">
    <location>
        <begin position="105"/>
        <end position="240"/>
    </location>
</feature>